<dbReference type="FunCoup" id="A0A194R3Y2">
    <property type="interactions" value="51"/>
</dbReference>
<keyword evidence="8" id="KW-0256">Endoplasmic reticulum</keyword>
<dbReference type="PRINTS" id="PR00463">
    <property type="entry name" value="EP450I"/>
</dbReference>
<feature type="binding site" description="axial binding residue" evidence="15">
    <location>
        <position position="526"/>
    </location>
    <ligand>
        <name>heme</name>
        <dbReference type="ChEBI" id="CHEBI:30413"/>
    </ligand>
    <ligandPart>
        <name>Fe</name>
        <dbReference type="ChEBI" id="CHEBI:18248"/>
    </ligandPart>
</feature>
<dbReference type="InterPro" id="IPR001128">
    <property type="entry name" value="Cyt_P450"/>
</dbReference>
<protein>
    <recommendedName>
        <fullName evidence="5">unspecific monooxygenase</fullName>
        <ecNumber evidence="5">1.14.14.1</ecNumber>
    </recommendedName>
</protein>
<evidence type="ECO:0000313" key="17">
    <source>
        <dbReference type="EMBL" id="KPJ12397.1"/>
    </source>
</evidence>
<gene>
    <name evidence="17" type="ORF">RR48_11653</name>
</gene>
<accession>A0A194R3Y2</accession>
<reference evidence="17 18" key="1">
    <citation type="journal article" date="2015" name="Nat. Commun.">
        <title>Outbred genome sequencing and CRISPR/Cas9 gene editing in butterflies.</title>
        <authorList>
            <person name="Li X."/>
            <person name="Fan D."/>
            <person name="Zhang W."/>
            <person name="Liu G."/>
            <person name="Zhang L."/>
            <person name="Zhao L."/>
            <person name="Fang X."/>
            <person name="Chen L."/>
            <person name="Dong Y."/>
            <person name="Chen Y."/>
            <person name="Ding Y."/>
            <person name="Zhao R."/>
            <person name="Feng M."/>
            <person name="Zhu Y."/>
            <person name="Feng Y."/>
            <person name="Jiang X."/>
            <person name="Zhu D."/>
            <person name="Xiang H."/>
            <person name="Feng X."/>
            <person name="Li S."/>
            <person name="Wang J."/>
            <person name="Zhang G."/>
            <person name="Kronforst M.R."/>
            <person name="Wang W."/>
        </authorList>
    </citation>
    <scope>NUCLEOTIDE SEQUENCE [LARGE SCALE GENOMIC DNA]</scope>
    <source>
        <strain evidence="17">Ya'a_city_454_Pm</strain>
        <tissue evidence="17">Whole body</tissue>
    </source>
</reference>
<proteinExistence type="inferred from homology"/>
<keyword evidence="13" id="KW-0472">Membrane</keyword>
<dbReference type="InterPro" id="IPR002401">
    <property type="entry name" value="Cyt_P450_E_grp-I"/>
</dbReference>
<keyword evidence="9" id="KW-0492">Microsome</keyword>
<dbReference type="AlphaFoldDB" id="A0A194R3Y2"/>
<dbReference type="GO" id="GO:0005789">
    <property type="term" value="C:endoplasmic reticulum membrane"/>
    <property type="evidence" value="ECO:0007669"/>
    <property type="project" value="UniProtKB-SubCell"/>
</dbReference>
<dbReference type="PANTHER" id="PTHR24292:SF54">
    <property type="entry name" value="CYP9F3-RELATED"/>
    <property type="match status" value="1"/>
</dbReference>
<dbReference type="EMBL" id="KQ460779">
    <property type="protein sequence ID" value="KPJ12397.1"/>
    <property type="molecule type" value="Genomic_DNA"/>
</dbReference>
<keyword evidence="10 16" id="KW-0560">Oxidoreductase</keyword>
<evidence type="ECO:0000256" key="16">
    <source>
        <dbReference type="RuleBase" id="RU000461"/>
    </source>
</evidence>
<dbReference type="PROSITE" id="PS00086">
    <property type="entry name" value="CYTOCHROME_P450"/>
    <property type="match status" value="1"/>
</dbReference>
<dbReference type="Gene3D" id="1.10.630.10">
    <property type="entry name" value="Cytochrome P450"/>
    <property type="match status" value="1"/>
</dbReference>
<dbReference type="Proteomes" id="UP000053240">
    <property type="component" value="Unassembled WGS sequence"/>
</dbReference>
<name>A0A194R3Y2_PAPMA</name>
<comment type="subcellular location">
    <subcellularLocation>
        <location evidence="3">Endoplasmic reticulum membrane</location>
        <topology evidence="3">Peripheral membrane protein</topology>
    </subcellularLocation>
    <subcellularLocation>
        <location evidence="2">Microsome membrane</location>
        <topology evidence="2">Peripheral membrane protein</topology>
    </subcellularLocation>
</comment>
<organism evidence="17 18">
    <name type="scientific">Papilio machaon</name>
    <name type="common">Old World swallowtail butterfly</name>
    <dbReference type="NCBI Taxonomy" id="76193"/>
    <lineage>
        <taxon>Eukaryota</taxon>
        <taxon>Metazoa</taxon>
        <taxon>Ecdysozoa</taxon>
        <taxon>Arthropoda</taxon>
        <taxon>Hexapoda</taxon>
        <taxon>Insecta</taxon>
        <taxon>Pterygota</taxon>
        <taxon>Neoptera</taxon>
        <taxon>Endopterygota</taxon>
        <taxon>Lepidoptera</taxon>
        <taxon>Glossata</taxon>
        <taxon>Ditrysia</taxon>
        <taxon>Papilionoidea</taxon>
        <taxon>Papilionidae</taxon>
        <taxon>Papilioninae</taxon>
        <taxon>Papilio</taxon>
    </lineage>
</organism>
<dbReference type="SUPFAM" id="SSF48264">
    <property type="entry name" value="Cytochrome P450"/>
    <property type="match status" value="1"/>
</dbReference>
<keyword evidence="11 15" id="KW-0408">Iron</keyword>
<evidence type="ECO:0000256" key="14">
    <source>
        <dbReference type="ARBA" id="ARBA00047827"/>
    </source>
</evidence>
<evidence type="ECO:0000256" key="1">
    <source>
        <dbReference type="ARBA" id="ARBA00001971"/>
    </source>
</evidence>
<dbReference type="CDD" id="cd11056">
    <property type="entry name" value="CYP6-like"/>
    <property type="match status" value="1"/>
</dbReference>
<keyword evidence="6 15" id="KW-0349">Heme</keyword>
<evidence type="ECO:0000256" key="7">
    <source>
        <dbReference type="ARBA" id="ARBA00022723"/>
    </source>
</evidence>
<keyword evidence="7 15" id="KW-0479">Metal-binding</keyword>
<evidence type="ECO:0000256" key="3">
    <source>
        <dbReference type="ARBA" id="ARBA00004406"/>
    </source>
</evidence>
<keyword evidence="12 16" id="KW-0503">Monooxygenase</keyword>
<comment type="cofactor">
    <cofactor evidence="1 15">
        <name>heme</name>
        <dbReference type="ChEBI" id="CHEBI:30413"/>
    </cofactor>
</comment>
<evidence type="ECO:0000256" key="15">
    <source>
        <dbReference type="PIRSR" id="PIRSR602401-1"/>
    </source>
</evidence>
<dbReference type="PRINTS" id="PR00385">
    <property type="entry name" value="P450"/>
</dbReference>
<dbReference type="GO" id="GO:0016712">
    <property type="term" value="F:oxidoreductase activity, acting on paired donors, with incorporation or reduction of molecular oxygen, reduced flavin or flavoprotein as one donor, and incorporation of one atom of oxygen"/>
    <property type="evidence" value="ECO:0007669"/>
    <property type="project" value="UniProtKB-EC"/>
</dbReference>
<comment type="similarity">
    <text evidence="4 16">Belongs to the cytochrome P450 family.</text>
</comment>
<evidence type="ECO:0000256" key="12">
    <source>
        <dbReference type="ARBA" id="ARBA00023033"/>
    </source>
</evidence>
<comment type="catalytic activity">
    <reaction evidence="14">
        <text>an organic molecule + reduced [NADPH--hemoprotein reductase] + O2 = an alcohol + oxidized [NADPH--hemoprotein reductase] + H2O + H(+)</text>
        <dbReference type="Rhea" id="RHEA:17149"/>
        <dbReference type="Rhea" id="RHEA-COMP:11964"/>
        <dbReference type="Rhea" id="RHEA-COMP:11965"/>
        <dbReference type="ChEBI" id="CHEBI:15377"/>
        <dbReference type="ChEBI" id="CHEBI:15378"/>
        <dbReference type="ChEBI" id="CHEBI:15379"/>
        <dbReference type="ChEBI" id="CHEBI:30879"/>
        <dbReference type="ChEBI" id="CHEBI:57618"/>
        <dbReference type="ChEBI" id="CHEBI:58210"/>
        <dbReference type="ChEBI" id="CHEBI:142491"/>
        <dbReference type="EC" id="1.14.14.1"/>
    </reaction>
</comment>
<evidence type="ECO:0000256" key="5">
    <source>
        <dbReference type="ARBA" id="ARBA00012109"/>
    </source>
</evidence>
<dbReference type="STRING" id="76193.A0A194R3Y2"/>
<dbReference type="InterPro" id="IPR050476">
    <property type="entry name" value="Insect_CytP450_Detox"/>
</dbReference>
<dbReference type="EC" id="1.14.14.1" evidence="5"/>
<evidence type="ECO:0000256" key="4">
    <source>
        <dbReference type="ARBA" id="ARBA00010617"/>
    </source>
</evidence>
<dbReference type="FunFam" id="1.10.630.10:FF:000042">
    <property type="entry name" value="Cytochrome P450"/>
    <property type="match status" value="1"/>
</dbReference>
<evidence type="ECO:0000256" key="2">
    <source>
        <dbReference type="ARBA" id="ARBA00004174"/>
    </source>
</evidence>
<evidence type="ECO:0000313" key="18">
    <source>
        <dbReference type="Proteomes" id="UP000053240"/>
    </source>
</evidence>
<evidence type="ECO:0000256" key="11">
    <source>
        <dbReference type="ARBA" id="ARBA00023004"/>
    </source>
</evidence>
<evidence type="ECO:0000256" key="13">
    <source>
        <dbReference type="ARBA" id="ARBA00023136"/>
    </source>
</evidence>
<dbReference type="Pfam" id="PF00067">
    <property type="entry name" value="p450"/>
    <property type="match status" value="1"/>
</dbReference>
<dbReference type="InParanoid" id="A0A194R3Y2"/>
<keyword evidence="18" id="KW-1185">Reference proteome</keyword>
<sequence>MIDDFEITSHGKSKISRRITNVTREWQQTCAECRSAECPLMRLQTTSVPIIFNEARHSASGVSLIKHAVDVTYVLTCHAGVNHLPVIPLLGNSGHTLLRLDNIINRITLAYKSFPEDNFIGFYELMNPLIIVKDVKLVKQIAVKDFEYFVDRRGFGKEFADPLFGRNLLLLKGEEWKAMRSTLSPAFTSTKIRLMVPLMVEVGDHMIRTLKKKIDESGVNYVDIECKDLGTRYANDVIASCAFGLRVTSLEEGNQFYEYCKGMTTISFVGMLKILGYRTCPKILKMFNINLSSKALSLFFSDLVLGTMRQREEQHVLRNDMIQLLMEAKKGTLSHDSKVVKDADAGFATVEESAVGKNKVAREWSDVDLVAQAVLFLIAGFETVSTVIAFTLYELALHPDVQERLVQEIKENVMQDKDNTIDYNAIQRMKYLDMVVSEVLRLWPPAPVADRKAARDYNLGRPNSTAQEDYIIRKGETVQIPIWAFHRDPKYFPDPEKFDPERFSEENKHKIDAFSYMPFGVGPRNCIGSRFALCELKVALYQLLQHIEVTTCTRTPVPARLQPDSFQVRLAGGHWLRMKPRN</sequence>
<dbReference type="PANTHER" id="PTHR24292">
    <property type="entry name" value="CYTOCHROME P450"/>
    <property type="match status" value="1"/>
</dbReference>
<evidence type="ECO:0000256" key="10">
    <source>
        <dbReference type="ARBA" id="ARBA00023002"/>
    </source>
</evidence>
<evidence type="ECO:0000256" key="8">
    <source>
        <dbReference type="ARBA" id="ARBA00022824"/>
    </source>
</evidence>
<evidence type="ECO:0000256" key="6">
    <source>
        <dbReference type="ARBA" id="ARBA00022617"/>
    </source>
</evidence>
<dbReference type="InterPro" id="IPR036396">
    <property type="entry name" value="Cyt_P450_sf"/>
</dbReference>
<dbReference type="GO" id="GO:0005506">
    <property type="term" value="F:iron ion binding"/>
    <property type="evidence" value="ECO:0007669"/>
    <property type="project" value="InterPro"/>
</dbReference>
<dbReference type="GO" id="GO:0020037">
    <property type="term" value="F:heme binding"/>
    <property type="evidence" value="ECO:0007669"/>
    <property type="project" value="InterPro"/>
</dbReference>
<evidence type="ECO:0000256" key="9">
    <source>
        <dbReference type="ARBA" id="ARBA00022848"/>
    </source>
</evidence>
<dbReference type="InterPro" id="IPR017972">
    <property type="entry name" value="Cyt_P450_CS"/>
</dbReference>